<dbReference type="RefSeq" id="WP_189131815.1">
    <property type="nucleotide sequence ID" value="NZ_BMMS01000010.1"/>
</dbReference>
<dbReference type="InterPro" id="IPR001962">
    <property type="entry name" value="Asn_synthase"/>
</dbReference>
<dbReference type="SUPFAM" id="SSF52402">
    <property type="entry name" value="Adenine nucleotide alpha hydrolases-like"/>
    <property type="match status" value="1"/>
</dbReference>
<organism evidence="2 3">
    <name type="scientific">Wenjunlia tyrosinilytica</name>
    <dbReference type="NCBI Taxonomy" id="1544741"/>
    <lineage>
        <taxon>Bacteria</taxon>
        <taxon>Bacillati</taxon>
        <taxon>Actinomycetota</taxon>
        <taxon>Actinomycetes</taxon>
        <taxon>Kitasatosporales</taxon>
        <taxon>Streptomycetaceae</taxon>
        <taxon>Wenjunlia</taxon>
    </lineage>
</organism>
<dbReference type="Proteomes" id="UP000641932">
    <property type="component" value="Unassembled WGS sequence"/>
</dbReference>
<dbReference type="InterPro" id="IPR014729">
    <property type="entry name" value="Rossmann-like_a/b/a_fold"/>
</dbReference>
<name>A0A917ZPF3_9ACTN</name>
<evidence type="ECO:0000259" key="1">
    <source>
        <dbReference type="Pfam" id="PF00733"/>
    </source>
</evidence>
<gene>
    <name evidence="2" type="primary">asnB</name>
    <name evidence="2" type="ORF">GCM10012280_26390</name>
</gene>
<dbReference type="Pfam" id="PF00733">
    <property type="entry name" value="Asn_synthase"/>
    <property type="match status" value="1"/>
</dbReference>
<comment type="caution">
    <text evidence="2">The sequence shown here is derived from an EMBL/GenBank/DDBJ whole genome shotgun (WGS) entry which is preliminary data.</text>
</comment>
<reference evidence="2" key="1">
    <citation type="journal article" date="2014" name="Int. J. Syst. Evol. Microbiol.">
        <title>Complete genome sequence of Corynebacterium casei LMG S-19264T (=DSM 44701T), isolated from a smear-ripened cheese.</title>
        <authorList>
            <consortium name="US DOE Joint Genome Institute (JGI-PGF)"/>
            <person name="Walter F."/>
            <person name="Albersmeier A."/>
            <person name="Kalinowski J."/>
            <person name="Ruckert C."/>
        </authorList>
    </citation>
    <scope>NUCLEOTIDE SEQUENCE</scope>
    <source>
        <strain evidence="2">CGMCC 4.7201</strain>
    </source>
</reference>
<dbReference type="AlphaFoldDB" id="A0A917ZPF3"/>
<protein>
    <submittedName>
        <fullName evidence="2">Asparagine synthase</fullName>
    </submittedName>
</protein>
<accession>A0A917ZPF3</accession>
<dbReference type="GO" id="GO:0006529">
    <property type="term" value="P:asparagine biosynthetic process"/>
    <property type="evidence" value="ECO:0007669"/>
    <property type="project" value="InterPro"/>
</dbReference>
<sequence length="609" mass="65095">MHFSILPDSPAAQPLAERLTAAPGTQVVAHASGRPWIAGRWAAEDLILVTAGARQLALLGYATADEGAVRRSLASARSLGELDAVARTVAGSFHLTASLDGRTRVQGSVSTARQVFHAEAHGVTVAADGPGALAELLGAHPDEEVLALRMVTPSPPWPLSLRPVWSGVEALDVGARLELGPDGRSRVVRWWQAPEPEAELPQAAEAVRSALSDTIAARARGTISADLSGGMDSTSLCFVADAVGADLVTHHWKPLDRANDDTTWAERAASHLPSARHRFVSTADSPTWYEADAAGGTAHGEDEGPLPWARNRAHMERLVADVAAEGSSVHLLGVGGDELFGALPTAPWSLVRSHPLTSLPTIQRFRVLNRWSPGSTLRGLADNRSYPTWLRSAAGRLTAPAPGPTDALLGWGWEPRMPPWATPDAVETVRRTLRRAAEDGPRPHHRDRAQHQTLDCVVLSGGGIRQLGAAMRASGVACEAPYLDDRVIEAALSVRMRDRLVSGRFKPVLATAMRGVVPDEILARRSKGEFSAEAFQGLRRNRARLLELCDDLHLSRLGLVDPAALRRALLGPTPESRHLVPFENTLACESWLRSPRATAPGSAMAGGPR</sequence>
<evidence type="ECO:0000313" key="2">
    <source>
        <dbReference type="EMBL" id="GGO87590.1"/>
    </source>
</evidence>
<feature type="domain" description="Asparagine synthetase" evidence="1">
    <location>
        <begin position="207"/>
        <end position="593"/>
    </location>
</feature>
<proteinExistence type="predicted"/>
<reference evidence="2" key="2">
    <citation type="submission" date="2020-09" db="EMBL/GenBank/DDBJ databases">
        <authorList>
            <person name="Sun Q."/>
            <person name="Zhou Y."/>
        </authorList>
    </citation>
    <scope>NUCLEOTIDE SEQUENCE</scope>
    <source>
        <strain evidence="2">CGMCC 4.7201</strain>
    </source>
</reference>
<dbReference type="EMBL" id="BMMS01000010">
    <property type="protein sequence ID" value="GGO87590.1"/>
    <property type="molecule type" value="Genomic_DNA"/>
</dbReference>
<evidence type="ECO:0000313" key="3">
    <source>
        <dbReference type="Proteomes" id="UP000641932"/>
    </source>
</evidence>
<keyword evidence="3" id="KW-1185">Reference proteome</keyword>
<dbReference type="GO" id="GO:0004066">
    <property type="term" value="F:asparagine synthase (glutamine-hydrolyzing) activity"/>
    <property type="evidence" value="ECO:0007669"/>
    <property type="project" value="InterPro"/>
</dbReference>
<dbReference type="Gene3D" id="3.40.50.620">
    <property type="entry name" value="HUPs"/>
    <property type="match status" value="2"/>
</dbReference>